<feature type="transmembrane region" description="Helical" evidence="6">
    <location>
        <begin position="142"/>
        <end position="161"/>
    </location>
</feature>
<feature type="transmembrane region" description="Helical" evidence="6">
    <location>
        <begin position="433"/>
        <end position="456"/>
    </location>
</feature>
<dbReference type="EMBL" id="PJQY01003767">
    <property type="protein sequence ID" value="PQM34702.1"/>
    <property type="molecule type" value="Genomic_DNA"/>
</dbReference>
<comment type="similarity">
    <text evidence="2">Belongs to the major facilitator superfamily. Proton-dependent oligopeptide transporter (POT/PTR) (TC 2.A.17) family.</text>
</comment>
<dbReference type="SUPFAM" id="SSF103473">
    <property type="entry name" value="MFS general substrate transporter"/>
    <property type="match status" value="1"/>
</dbReference>
<sequence length="535" mass="59509">MITERDQNVFNQKETDDQFVDWKGRKANPGKHGGITAAAFACVVEMFTNMVFLANAINFITYFNKSMHYPHATSANMVTNFMGTSFLLSILGGFIGDSIFTRFTTFIVFCTIELLGLILLTIQAQNPQFRPALNEKPSQSEAAILYTGLYSMAAGVGGINASLPAHGADQLDHGNQRLISAFFNWFFFSLCLGGLISCTVMVWVEENKGWNWSFTITAIVLSLALSIFISGGPFYRHKLPGGSALPRFIKVLASAARNCKASPEERVENQYAVSAINPNRVDGKSHNKFKFLDKALIDNTISEAQIEETRTFLGLLPIFASTIMMNCCLAQLQTYSVVQGVLMNRKLHNFKIPTQSLSVLPLSIMLASIPLYEKFRRILSSKKSEKIHIFQPLWRIGLGLALASGSMAVAALVEAKRRKAALDNATLSVFWLAWQFLLLGVSDMLTLGGMLEFFYSEAPDSMRSMCTALSWCSTSMGYFLSSVLLSIVNSASGRFGREWLGGNDINHSRLDLFYTLLSILNTLNFLNYVYWAKQY</sequence>
<accession>A0A314UCX1</accession>
<evidence type="ECO:0000313" key="8">
    <source>
        <dbReference type="Proteomes" id="UP000250321"/>
    </source>
</evidence>
<reference evidence="7 8" key="1">
    <citation type="submission" date="2018-02" db="EMBL/GenBank/DDBJ databases">
        <title>Draft genome of wild Prunus yedoensis var. nudiflora.</title>
        <authorList>
            <person name="Baek S."/>
            <person name="Kim J.-H."/>
            <person name="Choi K."/>
            <person name="Kim G.-B."/>
            <person name="Cho A."/>
            <person name="Jang H."/>
            <person name="Shin C.-H."/>
            <person name="Yu H.-J."/>
            <person name="Mun J.-H."/>
        </authorList>
    </citation>
    <scope>NUCLEOTIDE SEQUENCE [LARGE SCALE GENOMIC DNA]</scope>
    <source>
        <strain evidence="8">cv. Jeju island</strain>
        <tissue evidence="7">Leaf</tissue>
    </source>
</reference>
<gene>
    <name evidence="7" type="ORF">Pyn_20204</name>
</gene>
<keyword evidence="3 6" id="KW-0812">Transmembrane</keyword>
<proteinExistence type="inferred from homology"/>
<evidence type="ECO:0000256" key="6">
    <source>
        <dbReference type="SAM" id="Phobius"/>
    </source>
</evidence>
<feature type="transmembrane region" description="Helical" evidence="6">
    <location>
        <begin position="468"/>
        <end position="492"/>
    </location>
</feature>
<evidence type="ECO:0000256" key="5">
    <source>
        <dbReference type="ARBA" id="ARBA00023136"/>
    </source>
</evidence>
<dbReference type="OrthoDB" id="8904098at2759"/>
<evidence type="ECO:0000256" key="3">
    <source>
        <dbReference type="ARBA" id="ARBA00022692"/>
    </source>
</evidence>
<dbReference type="InterPro" id="IPR000109">
    <property type="entry name" value="POT_fam"/>
</dbReference>
<feature type="transmembrane region" description="Helical" evidence="6">
    <location>
        <begin position="393"/>
        <end position="413"/>
    </location>
</feature>
<name>A0A314UCX1_PRUYE</name>
<evidence type="ECO:0000256" key="4">
    <source>
        <dbReference type="ARBA" id="ARBA00022989"/>
    </source>
</evidence>
<keyword evidence="4 6" id="KW-1133">Transmembrane helix</keyword>
<dbReference type="PANTHER" id="PTHR11654">
    <property type="entry name" value="OLIGOPEPTIDE TRANSPORTER-RELATED"/>
    <property type="match status" value="1"/>
</dbReference>
<feature type="transmembrane region" description="Helical" evidence="6">
    <location>
        <begin position="103"/>
        <end position="122"/>
    </location>
</feature>
<evidence type="ECO:0000256" key="1">
    <source>
        <dbReference type="ARBA" id="ARBA00004141"/>
    </source>
</evidence>
<dbReference type="InterPro" id="IPR036259">
    <property type="entry name" value="MFS_trans_sf"/>
</dbReference>
<dbReference type="Pfam" id="PF00854">
    <property type="entry name" value="PTR2"/>
    <property type="match status" value="1"/>
</dbReference>
<dbReference type="GO" id="GO:0022857">
    <property type="term" value="F:transmembrane transporter activity"/>
    <property type="evidence" value="ECO:0007669"/>
    <property type="project" value="InterPro"/>
</dbReference>
<comment type="subcellular location">
    <subcellularLocation>
        <location evidence="1">Membrane</location>
        <topology evidence="1">Multi-pass membrane protein</topology>
    </subcellularLocation>
</comment>
<evidence type="ECO:0000313" key="7">
    <source>
        <dbReference type="EMBL" id="PQM34702.1"/>
    </source>
</evidence>
<feature type="transmembrane region" description="Helical" evidence="6">
    <location>
        <begin position="35"/>
        <end position="57"/>
    </location>
</feature>
<feature type="transmembrane region" description="Helical" evidence="6">
    <location>
        <begin position="77"/>
        <end position="96"/>
    </location>
</feature>
<dbReference type="AlphaFoldDB" id="A0A314UCX1"/>
<protein>
    <submittedName>
        <fullName evidence="7">Protein NRT1/ PTR FAMILY 4.2 isoform X1</fullName>
    </submittedName>
</protein>
<feature type="transmembrane region" description="Helical" evidence="6">
    <location>
        <begin position="210"/>
        <end position="229"/>
    </location>
</feature>
<organism evidence="7 8">
    <name type="scientific">Prunus yedoensis var. nudiflora</name>
    <dbReference type="NCBI Taxonomy" id="2094558"/>
    <lineage>
        <taxon>Eukaryota</taxon>
        <taxon>Viridiplantae</taxon>
        <taxon>Streptophyta</taxon>
        <taxon>Embryophyta</taxon>
        <taxon>Tracheophyta</taxon>
        <taxon>Spermatophyta</taxon>
        <taxon>Magnoliopsida</taxon>
        <taxon>eudicotyledons</taxon>
        <taxon>Gunneridae</taxon>
        <taxon>Pentapetalae</taxon>
        <taxon>rosids</taxon>
        <taxon>fabids</taxon>
        <taxon>Rosales</taxon>
        <taxon>Rosaceae</taxon>
        <taxon>Amygdaloideae</taxon>
        <taxon>Amygdaleae</taxon>
        <taxon>Prunus</taxon>
    </lineage>
</organism>
<feature type="transmembrane region" description="Helical" evidence="6">
    <location>
        <begin position="182"/>
        <end position="204"/>
    </location>
</feature>
<dbReference type="Gene3D" id="1.20.1250.20">
    <property type="entry name" value="MFS general substrate transporter like domains"/>
    <property type="match status" value="1"/>
</dbReference>
<keyword evidence="5 6" id="KW-0472">Membrane</keyword>
<dbReference type="Proteomes" id="UP000250321">
    <property type="component" value="Unassembled WGS sequence"/>
</dbReference>
<keyword evidence="8" id="KW-1185">Reference proteome</keyword>
<feature type="transmembrane region" description="Helical" evidence="6">
    <location>
        <begin position="312"/>
        <end position="332"/>
    </location>
</feature>
<comment type="caution">
    <text evidence="7">The sequence shown here is derived from an EMBL/GenBank/DDBJ whole genome shotgun (WGS) entry which is preliminary data.</text>
</comment>
<evidence type="ECO:0000256" key="2">
    <source>
        <dbReference type="ARBA" id="ARBA00005982"/>
    </source>
</evidence>
<feature type="transmembrane region" description="Helical" evidence="6">
    <location>
        <begin position="512"/>
        <end position="531"/>
    </location>
</feature>
<feature type="transmembrane region" description="Helical" evidence="6">
    <location>
        <begin position="352"/>
        <end position="372"/>
    </location>
</feature>
<dbReference type="GO" id="GO:0016020">
    <property type="term" value="C:membrane"/>
    <property type="evidence" value="ECO:0007669"/>
    <property type="project" value="UniProtKB-SubCell"/>
</dbReference>